<dbReference type="Proteomes" id="UP000253664">
    <property type="component" value="Unassembled WGS sequence"/>
</dbReference>
<feature type="compositionally biased region" description="Polar residues" evidence="1">
    <location>
        <begin position="434"/>
        <end position="449"/>
    </location>
</feature>
<feature type="region of interest" description="Disordered" evidence="1">
    <location>
        <begin position="317"/>
        <end position="360"/>
    </location>
</feature>
<accession>A0A367LKM8</accession>
<feature type="compositionally biased region" description="Basic and acidic residues" evidence="1">
    <location>
        <begin position="327"/>
        <end position="350"/>
    </location>
</feature>
<evidence type="ECO:0000313" key="3">
    <source>
        <dbReference type="Proteomes" id="UP000253664"/>
    </source>
</evidence>
<evidence type="ECO:0000256" key="1">
    <source>
        <dbReference type="SAM" id="MobiDB-lite"/>
    </source>
</evidence>
<feature type="compositionally biased region" description="Basic residues" evidence="1">
    <location>
        <begin position="75"/>
        <end position="85"/>
    </location>
</feature>
<feature type="region of interest" description="Disordered" evidence="1">
    <location>
        <begin position="17"/>
        <end position="121"/>
    </location>
</feature>
<dbReference type="OrthoDB" id="2537141at2759"/>
<dbReference type="AlphaFoldDB" id="A0A367LKM8"/>
<feature type="compositionally biased region" description="Basic residues" evidence="1">
    <location>
        <begin position="105"/>
        <end position="117"/>
    </location>
</feature>
<comment type="caution">
    <text evidence="2">The sequence shown here is derived from an EMBL/GenBank/DDBJ whole genome shotgun (WGS) entry which is preliminary data.</text>
</comment>
<gene>
    <name evidence="2" type="ORF">L249_6768</name>
</gene>
<evidence type="ECO:0000313" key="2">
    <source>
        <dbReference type="EMBL" id="RCI14959.1"/>
    </source>
</evidence>
<feature type="region of interest" description="Disordered" evidence="1">
    <location>
        <begin position="396"/>
        <end position="415"/>
    </location>
</feature>
<feature type="region of interest" description="Disordered" evidence="1">
    <location>
        <begin position="546"/>
        <end position="576"/>
    </location>
</feature>
<feature type="compositionally biased region" description="Basic and acidic residues" evidence="1">
    <location>
        <begin position="546"/>
        <end position="568"/>
    </location>
</feature>
<keyword evidence="3" id="KW-1185">Reference proteome</keyword>
<protein>
    <submittedName>
        <fullName evidence="2">Uncharacterized protein</fullName>
    </submittedName>
</protein>
<reference evidence="2 3" key="1">
    <citation type="journal article" date="2015" name="BMC Genomics">
        <title>Insights from the genome of Ophiocordyceps polyrhachis-furcata to pathogenicity and host specificity in insect fungi.</title>
        <authorList>
            <person name="Wichadakul D."/>
            <person name="Kobmoo N."/>
            <person name="Ingsriswang S."/>
            <person name="Tangphatsornruang S."/>
            <person name="Chantasingh D."/>
            <person name="Luangsa-ard J.J."/>
            <person name="Eurwilaichitr L."/>
        </authorList>
    </citation>
    <scope>NUCLEOTIDE SEQUENCE [LARGE SCALE GENOMIC DNA]</scope>
    <source>
        <strain evidence="2 3">BCC 54312</strain>
    </source>
</reference>
<feature type="compositionally biased region" description="Polar residues" evidence="1">
    <location>
        <begin position="216"/>
        <end position="235"/>
    </location>
</feature>
<dbReference type="EMBL" id="LKCN02000003">
    <property type="protein sequence ID" value="RCI14959.1"/>
    <property type="molecule type" value="Genomic_DNA"/>
</dbReference>
<dbReference type="STRING" id="1330021.A0A367LKM8"/>
<proteinExistence type="predicted"/>
<sequence>MSRHESDLHQSVRHWLHRIDDPGRLSPAMVDDRSPWRPHHLLSQDARPTRLATQSPNLLLRDSPLPSISPSEHHFGKKPRRKTRPHRYDSAKRSPPSNVAEAPSRKRKTDGKRRRLRSDREVMDNFASQAIASDRLTLKPNLRAGSFLNGRSSGPAQPADLAFYHLSIPDQGTREPRRPSNQSKAARDLQDDADFFANVKKKHVVVIGSDRLDSARGTSTSRPASTSRHTTNSQKVVRGRSSVATEPSSVKCPSDSDRAATPVSRRRIPKWHSVEPQNPPLDAHQPIHTGQAYRSYVDKGVMVDARRCIYEDKGVMVSPGLGFRPSSRADRSHDGEKRRSLNPGRVRDAPKPATVQPPSALRGKVYGHQRVPAMPGTRPSTYDGVAQHFAGYGAVDKHQSRTLSESQRRYPWNPVEREPPVQQLRYHATAPQSFEASNAPPSFGASSALQPLERPVPDTTWNRASFTASNWPEDSGLRGAPPSRDDRPRSRRPTCEADESPQELIARLDREAREQVEASSRCDGAYGDGNEFVDRYEVGLQFHEPDAGEAGVRETRLGARADPRDGTKPRTPRPLLKRRWQWDGARDMDAVDWTEFWRPNCFG</sequence>
<feature type="region of interest" description="Disordered" evidence="1">
    <location>
        <begin position="212"/>
        <end position="287"/>
    </location>
</feature>
<organism evidence="2 3">
    <name type="scientific">Ophiocordyceps polyrhachis-furcata BCC 54312</name>
    <dbReference type="NCBI Taxonomy" id="1330021"/>
    <lineage>
        <taxon>Eukaryota</taxon>
        <taxon>Fungi</taxon>
        <taxon>Dikarya</taxon>
        <taxon>Ascomycota</taxon>
        <taxon>Pezizomycotina</taxon>
        <taxon>Sordariomycetes</taxon>
        <taxon>Hypocreomycetidae</taxon>
        <taxon>Hypocreales</taxon>
        <taxon>Ophiocordycipitaceae</taxon>
        <taxon>Ophiocordyceps</taxon>
    </lineage>
</organism>
<feature type="compositionally biased region" description="Polar residues" evidence="1">
    <location>
        <begin position="459"/>
        <end position="472"/>
    </location>
</feature>
<name>A0A367LKM8_9HYPO</name>
<feature type="region of interest" description="Disordered" evidence="1">
    <location>
        <begin position="434"/>
        <end position="501"/>
    </location>
</feature>